<dbReference type="Proteomes" id="UP000002432">
    <property type="component" value="Chromosome"/>
</dbReference>
<evidence type="ECO:0000313" key="1">
    <source>
        <dbReference type="EMBL" id="ABF40200.1"/>
    </source>
</evidence>
<dbReference type="Pfam" id="PF11236">
    <property type="entry name" value="DUF3037"/>
    <property type="match status" value="1"/>
</dbReference>
<accession>Q1ISF0</accession>
<dbReference type="KEGG" id="aba:Acid345_1197"/>
<reference evidence="1 2" key="1">
    <citation type="journal article" date="2009" name="Appl. Environ. Microbiol.">
        <title>Three genomes from the phylum Acidobacteria provide insight into the lifestyles of these microorganisms in soils.</title>
        <authorList>
            <person name="Ward N.L."/>
            <person name="Challacombe J.F."/>
            <person name="Janssen P.H."/>
            <person name="Henrissat B."/>
            <person name="Coutinho P.M."/>
            <person name="Wu M."/>
            <person name="Xie G."/>
            <person name="Haft D.H."/>
            <person name="Sait M."/>
            <person name="Badger J."/>
            <person name="Barabote R.D."/>
            <person name="Bradley B."/>
            <person name="Brettin T.S."/>
            <person name="Brinkac L.M."/>
            <person name="Bruce D."/>
            <person name="Creasy T."/>
            <person name="Daugherty S.C."/>
            <person name="Davidsen T.M."/>
            <person name="DeBoy R.T."/>
            <person name="Detter J.C."/>
            <person name="Dodson R.J."/>
            <person name="Durkin A.S."/>
            <person name="Ganapathy A."/>
            <person name="Gwinn-Giglio M."/>
            <person name="Han C.S."/>
            <person name="Khouri H."/>
            <person name="Kiss H."/>
            <person name="Kothari S.P."/>
            <person name="Madupu R."/>
            <person name="Nelson K.E."/>
            <person name="Nelson W.C."/>
            <person name="Paulsen I."/>
            <person name="Penn K."/>
            <person name="Ren Q."/>
            <person name="Rosovitz M.J."/>
            <person name="Selengut J.D."/>
            <person name="Shrivastava S."/>
            <person name="Sullivan S.A."/>
            <person name="Tapia R."/>
            <person name="Thompson L.S."/>
            <person name="Watkins K.L."/>
            <person name="Yang Q."/>
            <person name="Yu C."/>
            <person name="Zafar N."/>
            <person name="Zhou L."/>
            <person name="Kuske C.R."/>
        </authorList>
    </citation>
    <scope>NUCLEOTIDE SEQUENCE [LARGE SCALE GENOMIC DNA]</scope>
    <source>
        <strain evidence="1 2">Ellin345</strain>
    </source>
</reference>
<evidence type="ECO:0008006" key="3">
    <source>
        <dbReference type="Google" id="ProtNLM"/>
    </source>
</evidence>
<dbReference type="STRING" id="204669.Acid345_1197"/>
<protein>
    <recommendedName>
        <fullName evidence="3">DUF3037 domain-containing protein</fullName>
    </recommendedName>
</protein>
<dbReference type="InterPro" id="IPR021398">
    <property type="entry name" value="DUF3037"/>
</dbReference>
<keyword evidence="2" id="KW-1185">Reference proteome</keyword>
<dbReference type="EMBL" id="CP000360">
    <property type="protein sequence ID" value="ABF40200.1"/>
    <property type="molecule type" value="Genomic_DNA"/>
</dbReference>
<sequence length="300" mass="33919">MAERETLRLFDYYVLRFVPHPEQEVAVVFGFILTGLDSDGAPFFDVVLTSDWRLVRLLDPASELDYFYEFKNSVLAQFNSAAKICSSGGVVMAESEWLRHVIEDSFSNSIRISEVKGLMAEDAKAASKTLSTSYFKIPAALPDRERTGVNLIKRSIDKAFDYYGIDKTLVTRNFKIAKYVDSADPSPIHYKYEVDSDAAIDLDGIPSTSRRVFRLIQAVSLRNSIDGARTLGYAWPEIREGMSKKENAFGHLTAVIDDSLAPDNKNLEFAKRHFDEHGIVLRHMYQVADMARIARAELRL</sequence>
<dbReference type="RefSeq" id="WP_011522002.1">
    <property type="nucleotide sequence ID" value="NC_008009.1"/>
</dbReference>
<proteinExistence type="predicted"/>
<dbReference type="EnsemblBacteria" id="ABF40200">
    <property type="protein sequence ID" value="ABF40200"/>
    <property type="gene ID" value="Acid345_1197"/>
</dbReference>
<gene>
    <name evidence="1" type="ordered locus">Acid345_1197</name>
</gene>
<dbReference type="OrthoDB" id="112479at2"/>
<dbReference type="eggNOG" id="ENOG502Z8IV">
    <property type="taxonomic scope" value="Bacteria"/>
</dbReference>
<dbReference type="HOGENOM" id="CLU_926812_0_0_0"/>
<dbReference type="AlphaFoldDB" id="Q1ISF0"/>
<name>Q1ISF0_KORVE</name>
<evidence type="ECO:0000313" key="2">
    <source>
        <dbReference type="Proteomes" id="UP000002432"/>
    </source>
</evidence>
<organism evidence="1 2">
    <name type="scientific">Koribacter versatilis (strain Ellin345)</name>
    <dbReference type="NCBI Taxonomy" id="204669"/>
    <lineage>
        <taxon>Bacteria</taxon>
        <taxon>Pseudomonadati</taxon>
        <taxon>Acidobacteriota</taxon>
        <taxon>Terriglobia</taxon>
        <taxon>Terriglobales</taxon>
        <taxon>Candidatus Korobacteraceae</taxon>
        <taxon>Candidatus Korobacter</taxon>
    </lineage>
</organism>